<dbReference type="OrthoDB" id="3913483at2759"/>
<dbReference type="EMBL" id="KB456260">
    <property type="protein sequence ID" value="EMF16986.1"/>
    <property type="molecule type" value="Genomic_DNA"/>
</dbReference>
<feature type="compositionally biased region" description="Basic and acidic residues" evidence="1">
    <location>
        <begin position="9"/>
        <end position="25"/>
    </location>
</feature>
<evidence type="ECO:0008006" key="4">
    <source>
        <dbReference type="Google" id="ProtNLM"/>
    </source>
</evidence>
<dbReference type="eggNOG" id="ENOG502SVIN">
    <property type="taxonomic scope" value="Eukaryota"/>
</dbReference>
<evidence type="ECO:0000256" key="1">
    <source>
        <dbReference type="SAM" id="MobiDB-lite"/>
    </source>
</evidence>
<proteinExistence type="predicted"/>
<evidence type="ECO:0000313" key="3">
    <source>
        <dbReference type="Proteomes" id="UP000016931"/>
    </source>
</evidence>
<feature type="region of interest" description="Disordered" evidence="1">
    <location>
        <begin position="50"/>
        <end position="111"/>
    </location>
</feature>
<dbReference type="HOGENOM" id="CLU_136305_1_0_1"/>
<accession>N1QIC0</accession>
<name>N1QIC0_SPHMS</name>
<organism evidence="2 3">
    <name type="scientific">Sphaerulina musiva (strain SO2202)</name>
    <name type="common">Poplar stem canker fungus</name>
    <name type="synonym">Septoria musiva</name>
    <dbReference type="NCBI Taxonomy" id="692275"/>
    <lineage>
        <taxon>Eukaryota</taxon>
        <taxon>Fungi</taxon>
        <taxon>Dikarya</taxon>
        <taxon>Ascomycota</taxon>
        <taxon>Pezizomycotina</taxon>
        <taxon>Dothideomycetes</taxon>
        <taxon>Dothideomycetidae</taxon>
        <taxon>Mycosphaerellales</taxon>
        <taxon>Mycosphaerellaceae</taxon>
        <taxon>Sphaerulina</taxon>
    </lineage>
</organism>
<dbReference type="Proteomes" id="UP000016931">
    <property type="component" value="Unassembled WGS sequence"/>
</dbReference>
<feature type="compositionally biased region" description="Polar residues" evidence="1">
    <location>
        <begin position="72"/>
        <end position="94"/>
    </location>
</feature>
<sequence>MSGTQETAHFTKEDVRKLQQQESKAHGGNLPADSYAAGLQSVVDSADKNKAEIIAERQANLPLPEEPPAPSDFNSADQRTVNVGSGRLSNTSGDGQKVGREAVDDLGGLPE</sequence>
<dbReference type="RefSeq" id="XP_016765107.1">
    <property type="nucleotide sequence ID" value="XM_016908507.1"/>
</dbReference>
<reference evidence="2 3" key="1">
    <citation type="journal article" date="2012" name="PLoS Pathog.">
        <title>Diverse lifestyles and strategies of plant pathogenesis encoded in the genomes of eighteen Dothideomycetes fungi.</title>
        <authorList>
            <person name="Ohm R.A."/>
            <person name="Feau N."/>
            <person name="Henrissat B."/>
            <person name="Schoch C.L."/>
            <person name="Horwitz B.A."/>
            <person name="Barry K.W."/>
            <person name="Condon B.J."/>
            <person name="Copeland A.C."/>
            <person name="Dhillon B."/>
            <person name="Glaser F."/>
            <person name="Hesse C.N."/>
            <person name="Kosti I."/>
            <person name="LaButti K."/>
            <person name="Lindquist E.A."/>
            <person name="Lucas S."/>
            <person name="Salamov A.A."/>
            <person name="Bradshaw R.E."/>
            <person name="Ciuffetti L."/>
            <person name="Hamelin R.C."/>
            <person name="Kema G.H.J."/>
            <person name="Lawrence C."/>
            <person name="Scott J.A."/>
            <person name="Spatafora J.W."/>
            <person name="Turgeon B.G."/>
            <person name="de Wit P.J.G.M."/>
            <person name="Zhong S."/>
            <person name="Goodwin S.B."/>
            <person name="Grigoriev I.V."/>
        </authorList>
    </citation>
    <scope>NUCLEOTIDE SEQUENCE [LARGE SCALE GENOMIC DNA]</scope>
    <source>
        <strain evidence="2 3">SO2202</strain>
    </source>
</reference>
<keyword evidence="3" id="KW-1185">Reference proteome</keyword>
<gene>
    <name evidence="2" type="ORF">SEPMUDRAFT_32776</name>
</gene>
<feature type="region of interest" description="Disordered" evidence="1">
    <location>
        <begin position="1"/>
        <end position="34"/>
    </location>
</feature>
<protein>
    <recommendedName>
        <fullName evidence="4">SMP domain-containing protein</fullName>
    </recommendedName>
</protein>
<dbReference type="OMA" id="TDATFHT"/>
<dbReference type="AlphaFoldDB" id="N1QIC0"/>
<dbReference type="GeneID" id="27905644"/>
<evidence type="ECO:0000313" key="2">
    <source>
        <dbReference type="EMBL" id="EMF16986.1"/>
    </source>
</evidence>
<dbReference type="STRING" id="692275.N1QIC0"/>